<evidence type="ECO:0000313" key="2">
    <source>
        <dbReference type="EMBL" id="SNX28774.1"/>
    </source>
</evidence>
<evidence type="ECO:0000313" key="3">
    <source>
        <dbReference type="Proteomes" id="UP000218069"/>
    </source>
</evidence>
<keyword evidence="1" id="KW-1133">Transmembrane helix</keyword>
<keyword evidence="3" id="KW-1185">Reference proteome</keyword>
<protein>
    <recommendedName>
        <fullName evidence="4">Chain length determinant protein</fullName>
    </recommendedName>
</protein>
<name>A0A240E1I1_9BURK</name>
<keyword evidence="1" id="KW-0472">Membrane</keyword>
<dbReference type="EMBL" id="OANS01000003">
    <property type="protein sequence ID" value="SNX28774.1"/>
    <property type="molecule type" value="Genomic_DNA"/>
</dbReference>
<organism evidence="2 3">
    <name type="scientific">Polynucleobacter meluiroseus</name>
    <dbReference type="NCBI Taxonomy" id="1938814"/>
    <lineage>
        <taxon>Bacteria</taxon>
        <taxon>Pseudomonadati</taxon>
        <taxon>Pseudomonadota</taxon>
        <taxon>Betaproteobacteria</taxon>
        <taxon>Burkholderiales</taxon>
        <taxon>Burkholderiaceae</taxon>
        <taxon>Polynucleobacter</taxon>
    </lineage>
</organism>
<evidence type="ECO:0000256" key="1">
    <source>
        <dbReference type="SAM" id="Phobius"/>
    </source>
</evidence>
<accession>A0A240E1I1</accession>
<sequence length="373" mass="41244">MAVNEVAPSDNQSEISIKDIVEFIRDFYKRIIVVGLIGAIVGLAVSIIFGLYTATITLYNYDGLDIPRIRYLQSALPKLEQEHQQKLKNLDDSFLGSEAFWSKSIKPNILVSKADSKDLLDATALNAAGSKISSIQINSKGATQEDAKKRVEKASKFFIDGSTYIELRDLVRGYELKAITIDSGLRKKISSAEVELDYLQKRIKNLNDLKGQFPATTTTLGQVVDAKDSGAKYLPITTQIFAATTDVNNLKESLARYRDEESQNIVYKQFVKQAILLVENNQGEDDLGAKLLNVAGQIEKEIRNNIQLIAVEEIKVSLSTIQTKKLYGLKQAGVIDIENPPHIKYLAMGLLIGLFTGLLLAFALKLTQQGKSA</sequence>
<dbReference type="Proteomes" id="UP000218069">
    <property type="component" value="Unassembled WGS sequence"/>
</dbReference>
<keyword evidence="1" id="KW-0812">Transmembrane</keyword>
<feature type="transmembrane region" description="Helical" evidence="1">
    <location>
        <begin position="31"/>
        <end position="52"/>
    </location>
</feature>
<proteinExistence type="predicted"/>
<reference evidence="3" key="1">
    <citation type="submission" date="2017-08" db="EMBL/GenBank/DDBJ databases">
        <authorList>
            <person name="Varghese N."/>
            <person name="Submissions S."/>
        </authorList>
    </citation>
    <scope>NUCLEOTIDE SEQUENCE [LARGE SCALE GENOMIC DNA]</scope>
    <source>
        <strain evidence="3">AP-Melu-1000-B4</strain>
    </source>
</reference>
<feature type="transmembrane region" description="Helical" evidence="1">
    <location>
        <begin position="345"/>
        <end position="364"/>
    </location>
</feature>
<evidence type="ECO:0008006" key="4">
    <source>
        <dbReference type="Google" id="ProtNLM"/>
    </source>
</evidence>
<gene>
    <name evidence="2" type="ORF">SAMN06295945_1121</name>
</gene>
<dbReference type="AlphaFoldDB" id="A0A240E1I1"/>